<dbReference type="GO" id="GO:0008270">
    <property type="term" value="F:zinc ion binding"/>
    <property type="evidence" value="ECO:0007669"/>
    <property type="project" value="UniProtKB-KW"/>
</dbReference>
<evidence type="ECO:0000256" key="1">
    <source>
        <dbReference type="ARBA" id="ARBA00022723"/>
    </source>
</evidence>
<evidence type="ECO:0000256" key="3">
    <source>
        <dbReference type="ARBA" id="ARBA00022833"/>
    </source>
</evidence>
<dbReference type="GO" id="GO:0005634">
    <property type="term" value="C:nucleus"/>
    <property type="evidence" value="ECO:0007669"/>
    <property type="project" value="TreeGrafter"/>
</dbReference>
<sequence>MVEQDVELGFLENCQPWQVESRLFPSKVGGKPAWLNLQKLPSSEHLQCKKCQEPLIFLCQVYAPYEEEHNNFLNNFHRAIFVFICRNVECCQRNNSDNIKVFRSNLMRGNTFYPYDPPDENPEPSFSLATWLTLCNLCGCLAEKQCSKCKKVHYCSRHHQILDWKEGHKTECNDSSENLPNSNSWRQSKMLFQQWEIVIEPEEIDTTCFTEEEELEKFKKLEIQGKIGSMADVPEEDLESHAVTDSDKVFSKFQKRVKHNPDQVIRYRRGGHPLWISIEPVPENIPDCELCKGKRQFEFQIMPQMLSQLKENVLDWGVLAIYTCENSCSLGDSYHEEFVFKQDVAITS</sequence>
<dbReference type="GO" id="GO:0005737">
    <property type="term" value="C:cytoplasm"/>
    <property type="evidence" value="ECO:0007669"/>
    <property type="project" value="InterPro"/>
</dbReference>
<reference evidence="6" key="1">
    <citation type="submission" date="2025-08" db="UniProtKB">
        <authorList>
            <consortium name="RefSeq"/>
        </authorList>
    </citation>
    <scope>IDENTIFICATION</scope>
    <source>
        <tissue evidence="6">Whole insect</tissue>
    </source>
</reference>
<accession>A0A6P7GAS8</accession>
<feature type="domain" description="MYND-type" evidence="5">
    <location>
        <begin position="135"/>
        <end position="172"/>
    </location>
</feature>
<dbReference type="Gene3D" id="6.10.140.2220">
    <property type="match status" value="1"/>
</dbReference>
<keyword evidence="1" id="KW-0479">Metal-binding</keyword>
<organism evidence="6">
    <name type="scientific">Diabrotica virgifera virgifera</name>
    <name type="common">western corn rootworm</name>
    <dbReference type="NCBI Taxonomy" id="50390"/>
    <lineage>
        <taxon>Eukaryota</taxon>
        <taxon>Metazoa</taxon>
        <taxon>Ecdysozoa</taxon>
        <taxon>Arthropoda</taxon>
        <taxon>Hexapoda</taxon>
        <taxon>Insecta</taxon>
        <taxon>Pterygota</taxon>
        <taxon>Neoptera</taxon>
        <taxon>Endopterygota</taxon>
        <taxon>Coleoptera</taxon>
        <taxon>Polyphaga</taxon>
        <taxon>Cucujiformia</taxon>
        <taxon>Chrysomeloidea</taxon>
        <taxon>Chrysomelidae</taxon>
        <taxon>Galerucinae</taxon>
        <taxon>Diabroticina</taxon>
        <taxon>Diabroticites</taxon>
        <taxon>Diabrotica</taxon>
    </lineage>
</organism>
<dbReference type="InterPro" id="IPR002893">
    <property type="entry name" value="Znf_MYND"/>
</dbReference>
<dbReference type="PANTHER" id="PTHR12298">
    <property type="entry name" value="PCDC2 PROGRAMMED CELL DEATH PROTEIN 2 -RELATED"/>
    <property type="match status" value="1"/>
</dbReference>
<evidence type="ECO:0000259" key="5">
    <source>
        <dbReference type="PROSITE" id="PS50865"/>
    </source>
</evidence>
<dbReference type="SUPFAM" id="SSF144232">
    <property type="entry name" value="HIT/MYND zinc finger-like"/>
    <property type="match status" value="1"/>
</dbReference>
<evidence type="ECO:0000256" key="4">
    <source>
        <dbReference type="PROSITE-ProRule" id="PRU00134"/>
    </source>
</evidence>
<name>A0A6P7GAS8_DIAVI</name>
<evidence type="ECO:0000313" key="6">
    <source>
        <dbReference type="RefSeq" id="XP_028141948.1"/>
    </source>
</evidence>
<dbReference type="InParanoid" id="A0A6P7GAS8"/>
<dbReference type="Pfam" id="PF04194">
    <property type="entry name" value="PDCD2_C"/>
    <property type="match status" value="1"/>
</dbReference>
<dbReference type="PROSITE" id="PS50865">
    <property type="entry name" value="ZF_MYND_2"/>
    <property type="match status" value="1"/>
</dbReference>
<dbReference type="PANTHER" id="PTHR12298:SF4">
    <property type="entry name" value="PROGRAMMED CELL DEATH PROTEIN 2"/>
    <property type="match status" value="1"/>
</dbReference>
<proteinExistence type="predicted"/>
<keyword evidence="2 4" id="KW-0863">Zinc-finger</keyword>
<protein>
    <submittedName>
        <fullName evidence="6">Programmed cell death protein 2</fullName>
    </submittedName>
</protein>
<dbReference type="AlphaFoldDB" id="A0A6P7GAS8"/>
<dbReference type="RefSeq" id="XP_028141948.1">
    <property type="nucleotide sequence ID" value="XM_028286147.1"/>
</dbReference>
<dbReference type="FunCoup" id="A0A6P7GAS8">
    <property type="interactions" value="2145"/>
</dbReference>
<dbReference type="Pfam" id="PF01753">
    <property type="entry name" value="zf-MYND"/>
    <property type="match status" value="1"/>
</dbReference>
<keyword evidence="3" id="KW-0862">Zinc</keyword>
<evidence type="ECO:0000256" key="2">
    <source>
        <dbReference type="ARBA" id="ARBA00022771"/>
    </source>
</evidence>
<gene>
    <name evidence="6" type="primary">LOC114335859</name>
</gene>
<dbReference type="InterPro" id="IPR007320">
    <property type="entry name" value="PDCD2_C"/>
</dbReference>
<dbReference type="PROSITE" id="PS01360">
    <property type="entry name" value="ZF_MYND_1"/>
    <property type="match status" value="1"/>
</dbReference>